<proteinExistence type="predicted"/>
<evidence type="ECO:0000313" key="1">
    <source>
        <dbReference type="EMBL" id="QBK90999.1"/>
    </source>
</evidence>
<name>A0A481Z786_9VIRU</name>
<reference evidence="1" key="1">
    <citation type="journal article" date="2019" name="MBio">
        <title>Virus Genomes from Deep Sea Sediments Expand the Ocean Megavirome and Support Independent Origins of Viral Gigantism.</title>
        <authorList>
            <person name="Backstrom D."/>
            <person name="Yutin N."/>
            <person name="Jorgensen S.L."/>
            <person name="Dharamshi J."/>
            <person name="Homa F."/>
            <person name="Zaremba-Niedwiedzka K."/>
            <person name="Spang A."/>
            <person name="Wolf Y.I."/>
            <person name="Koonin E.V."/>
            <person name="Ettema T.J."/>
        </authorList>
    </citation>
    <scope>NUCLEOTIDE SEQUENCE</scope>
</reference>
<gene>
    <name evidence="1" type="ORF">LCPAC201_03000</name>
</gene>
<dbReference type="EMBL" id="MK500506">
    <property type="protein sequence ID" value="QBK90999.1"/>
    <property type="molecule type" value="Genomic_DNA"/>
</dbReference>
<dbReference type="InterPro" id="IPR053354">
    <property type="entry name" value="MGDG_epimerase"/>
</dbReference>
<organism evidence="1">
    <name type="scientific">Pithovirus LCPAC201</name>
    <dbReference type="NCBI Taxonomy" id="2506591"/>
    <lineage>
        <taxon>Viruses</taxon>
        <taxon>Pithoviruses</taxon>
    </lineage>
</organism>
<accession>A0A481Z786</accession>
<sequence length="610" mass="70249">MIGDMISMRGAQKSVIGKIIFDPRTPSGLIYNPEGTVYHRVVVPLLRRYQQASFIGTTGDLYTLLSRETPKYNLPPELPEWDNSKPTLPPNPSLIISYGSSRGVGLIGAKSTSLSSQNLSHSEKLERIKKITIQKFEAELKKFEWFDRITEFVKETPGLIMAGGYVVKSYLSQLGYYYDGGRCQDIDLFLTGPAASSPEAAKKVVSNLERIFIEYCHSHQQPDGRTPNKFSMARTSNCINFFYCGVDRNDRDCGYIGQVILRLYDHPSEVLHGFDLGSCQMAYDGEEVFTTSAGLLAIMMGINVIDMKRRRRTYEKRLSKYFGRGFGIVFPNFSPASLELQIIRTPDFMMFKDPENDTGYPRCSFKPLTKGSVLDGEEYSGMLESYQVQVNDYKVERHNISNYIRQKSYGSKPYYLIRLSCDDRDSKSVSISDDSVKIYFTCGHRSYESYYSYYTGVIKGAHDGSLQKLGLQEMKNRFTSQIVKQIIDLAVNTEQHLQYDLETKIQKEIVKFVKEIRIELPKITIPIEWRSPGDGNDLNATFGMDRVPIEKWYGEHYFPLGWDETKFKYYSQEIRDSIRTIMFVRNRETSYIRFLPMELMFYIFGYLVPR</sequence>
<dbReference type="PANTHER" id="PTHR43558:SF6">
    <property type="entry name" value="REDUCTASE, PUTATIVE (AFU_ORTHOLOGUE AFUA_3G10540)-RELATED"/>
    <property type="match status" value="1"/>
</dbReference>
<protein>
    <submittedName>
        <fullName evidence="1">Uncharacterized protein</fullName>
    </submittedName>
</protein>
<dbReference type="PANTHER" id="PTHR43558">
    <property type="entry name" value="REDUCTASE, PUTATIVE (AFU_ORTHOLOGUE AFUA_3G10540)-RELATED"/>
    <property type="match status" value="1"/>
</dbReference>